<comment type="caution">
    <text evidence="7">The sequence shown here is derived from an EMBL/GenBank/DDBJ whole genome shotgun (WGS) entry which is preliminary data.</text>
</comment>
<gene>
    <name evidence="7" type="primary">rpsB</name>
    <name evidence="7" type="ORF">J4215_06020</name>
</gene>
<reference evidence="7" key="1">
    <citation type="submission" date="2021-03" db="EMBL/GenBank/DDBJ databases">
        <authorList>
            <person name="Jaffe A."/>
        </authorList>
    </citation>
    <scope>NUCLEOTIDE SEQUENCE</scope>
    <source>
        <strain evidence="7">RIFCSPLOWO2_01_FULL_AR10_48_17</strain>
    </source>
</reference>
<evidence type="ECO:0000256" key="5">
    <source>
        <dbReference type="ARBA" id="ARBA00035518"/>
    </source>
</evidence>
<evidence type="ECO:0000256" key="2">
    <source>
        <dbReference type="ARBA" id="ARBA00022980"/>
    </source>
</evidence>
<proteinExistence type="inferred from homology"/>
<dbReference type="Pfam" id="PF00318">
    <property type="entry name" value="Ribosomal_S2"/>
    <property type="match status" value="1"/>
</dbReference>
<protein>
    <recommendedName>
        <fullName evidence="4">Small ribosomal subunit protein uS2</fullName>
    </recommendedName>
    <alternativeName>
        <fullName evidence="5">30S ribosomal protein S2</fullName>
    </alternativeName>
</protein>
<accession>A0A8T4L883</accession>
<keyword evidence="3" id="KW-0687">Ribonucleoprotein</keyword>
<dbReference type="FunFam" id="3.40.50.10490:FF:000030">
    <property type="entry name" value="30S ribosomal protein S2"/>
    <property type="match status" value="1"/>
</dbReference>
<organism evidence="7 8">
    <name type="scientific">Candidatus Iainarchaeum sp</name>
    <dbReference type="NCBI Taxonomy" id="3101447"/>
    <lineage>
        <taxon>Archaea</taxon>
        <taxon>Candidatus Iainarchaeota</taxon>
        <taxon>Candidatus Iainarchaeia</taxon>
        <taxon>Candidatus Iainarchaeales</taxon>
        <taxon>Candidatus Iainarchaeaceae</taxon>
        <taxon>Candidatus Iainarchaeum</taxon>
    </lineage>
</organism>
<dbReference type="PRINTS" id="PR00395">
    <property type="entry name" value="RIBOSOMALS2"/>
</dbReference>
<dbReference type="EMBL" id="JAGVWC010000012">
    <property type="protein sequence ID" value="MBS3062112.1"/>
    <property type="molecule type" value="Genomic_DNA"/>
</dbReference>
<evidence type="ECO:0000313" key="7">
    <source>
        <dbReference type="EMBL" id="MBS3062112.1"/>
    </source>
</evidence>
<comment type="similarity">
    <text evidence="1">Belongs to the universal ribosomal protein uS2 family.</text>
</comment>
<dbReference type="Proteomes" id="UP000675968">
    <property type="component" value="Unassembled WGS sequence"/>
</dbReference>
<keyword evidence="2 7" id="KW-0689">Ribosomal protein</keyword>
<dbReference type="GO" id="GO:0003735">
    <property type="term" value="F:structural constituent of ribosome"/>
    <property type="evidence" value="ECO:0007669"/>
    <property type="project" value="InterPro"/>
</dbReference>
<dbReference type="SUPFAM" id="SSF52313">
    <property type="entry name" value="Ribosomal protein S2"/>
    <property type="match status" value="1"/>
</dbReference>
<evidence type="ECO:0000256" key="1">
    <source>
        <dbReference type="ARBA" id="ARBA00006242"/>
    </source>
</evidence>
<dbReference type="InterPro" id="IPR005707">
    <property type="entry name" value="Ribosomal_uS2_euk/arc"/>
</dbReference>
<evidence type="ECO:0000256" key="4">
    <source>
        <dbReference type="ARBA" id="ARBA00035256"/>
    </source>
</evidence>
<sequence length="250" mass="28092">MTEKTQPQKTSPEATNPFLTTGSHIGTVYKTGDMKRYIFKRRKDGLLVLNVENIEERLKIAAEFIAQFPADRVVIVARRLYGQLPARKFAEIIGAKALTGRFIPGTFSNKEHKKFIEPKVVLVTEPEADLQAIKEASIVRAPVVAFVSTNNSLRNVDLAIPMNNKGRKSLALAFYTLTREYLVKHKDIKNVDGFSLSPEDFEYKLATPTGEEDPVKQAIIEGRQLRRKRFGGHGRGKDDGDRPRMGRKGP</sequence>
<dbReference type="GO" id="GO:0006412">
    <property type="term" value="P:translation"/>
    <property type="evidence" value="ECO:0007669"/>
    <property type="project" value="InterPro"/>
</dbReference>
<feature type="compositionally biased region" description="Basic and acidic residues" evidence="6">
    <location>
        <begin position="235"/>
        <end position="244"/>
    </location>
</feature>
<evidence type="ECO:0000256" key="3">
    <source>
        <dbReference type="ARBA" id="ARBA00023274"/>
    </source>
</evidence>
<feature type="compositionally biased region" description="Basic residues" evidence="6">
    <location>
        <begin position="225"/>
        <end position="234"/>
    </location>
</feature>
<feature type="region of interest" description="Disordered" evidence="6">
    <location>
        <begin position="222"/>
        <end position="250"/>
    </location>
</feature>
<dbReference type="AlphaFoldDB" id="A0A8T4L883"/>
<dbReference type="NCBIfam" id="TIGR01012">
    <property type="entry name" value="uS2_euk_arch"/>
    <property type="match status" value="1"/>
</dbReference>
<evidence type="ECO:0000313" key="8">
    <source>
        <dbReference type="Proteomes" id="UP000675968"/>
    </source>
</evidence>
<dbReference type="InterPro" id="IPR001865">
    <property type="entry name" value="Ribosomal_uS2"/>
</dbReference>
<dbReference type="InterPro" id="IPR023591">
    <property type="entry name" value="Ribosomal_uS2_flav_dom_sf"/>
</dbReference>
<evidence type="ECO:0000256" key="6">
    <source>
        <dbReference type="SAM" id="MobiDB-lite"/>
    </source>
</evidence>
<name>A0A8T4L883_9ARCH</name>
<reference evidence="7" key="2">
    <citation type="submission" date="2021-05" db="EMBL/GenBank/DDBJ databases">
        <title>Protein family content uncovers lineage relationships and bacterial pathway maintenance mechanisms in DPANN archaea.</title>
        <authorList>
            <person name="Castelle C.J."/>
            <person name="Meheust R."/>
            <person name="Jaffe A.L."/>
            <person name="Seitz K."/>
            <person name="Gong X."/>
            <person name="Baker B.J."/>
            <person name="Banfield J.F."/>
        </authorList>
    </citation>
    <scope>NUCLEOTIDE SEQUENCE</scope>
    <source>
        <strain evidence="7">RIFCSPLOWO2_01_FULL_AR10_48_17</strain>
    </source>
</reference>
<dbReference type="Gene3D" id="3.40.50.10490">
    <property type="entry name" value="Glucose-6-phosphate isomerase like protein, domain 1"/>
    <property type="match status" value="1"/>
</dbReference>
<dbReference type="PANTHER" id="PTHR11489">
    <property type="entry name" value="40S RIBOSOMAL PROTEIN SA"/>
    <property type="match status" value="1"/>
</dbReference>
<dbReference type="GO" id="GO:0015935">
    <property type="term" value="C:small ribosomal subunit"/>
    <property type="evidence" value="ECO:0007669"/>
    <property type="project" value="InterPro"/>
</dbReference>